<dbReference type="GeneID" id="95387164"/>
<dbReference type="EMBL" id="JACIBV010000001">
    <property type="protein sequence ID" value="MBB3724678.1"/>
    <property type="molecule type" value="Genomic_DNA"/>
</dbReference>
<evidence type="ECO:0000313" key="3">
    <source>
        <dbReference type="Proteomes" id="UP000579945"/>
    </source>
</evidence>
<sequence>MKKVLIAVLTGGALLATGTPALAQAARPLLGPYGYGKVKLGMSAKKAKATGKVVLKRAAGLEACSGWDFTAHPTRKASVGLYISKKVGVAVISAPKGVKTPEGIGIGSTMKQVKKAYPRLRYVMGTGRPYVSVPGNPKAYYEFFPEKGIVTGLALGLGTQDCVS</sequence>
<protein>
    <submittedName>
        <fullName evidence="2">Uncharacterized protein</fullName>
    </submittedName>
</protein>
<feature type="signal peptide" evidence="1">
    <location>
        <begin position="1"/>
        <end position="23"/>
    </location>
</feature>
<dbReference type="AlphaFoldDB" id="A0A7W5V188"/>
<dbReference type="Proteomes" id="UP000579945">
    <property type="component" value="Unassembled WGS sequence"/>
</dbReference>
<comment type="caution">
    <text evidence="2">The sequence shown here is derived from an EMBL/GenBank/DDBJ whole genome shotgun (WGS) entry which is preliminary data.</text>
</comment>
<reference evidence="2 3" key="1">
    <citation type="submission" date="2020-08" db="EMBL/GenBank/DDBJ databases">
        <title>Sequencing the genomes of 1000 actinobacteria strains.</title>
        <authorList>
            <person name="Klenk H.-P."/>
        </authorList>
    </citation>
    <scope>NUCLEOTIDE SEQUENCE [LARGE SCALE GENOMIC DNA]</scope>
    <source>
        <strain evidence="2 3">DSM 44320</strain>
    </source>
</reference>
<keyword evidence="3" id="KW-1185">Reference proteome</keyword>
<accession>A0A7W5V188</accession>
<proteinExistence type="predicted"/>
<keyword evidence="1" id="KW-0732">Signal</keyword>
<organism evidence="2 3">
    <name type="scientific">Nonomuraea dietziae</name>
    <dbReference type="NCBI Taxonomy" id="65515"/>
    <lineage>
        <taxon>Bacteria</taxon>
        <taxon>Bacillati</taxon>
        <taxon>Actinomycetota</taxon>
        <taxon>Actinomycetes</taxon>
        <taxon>Streptosporangiales</taxon>
        <taxon>Streptosporangiaceae</taxon>
        <taxon>Nonomuraea</taxon>
    </lineage>
</organism>
<evidence type="ECO:0000256" key="1">
    <source>
        <dbReference type="SAM" id="SignalP"/>
    </source>
</evidence>
<name>A0A7W5V188_9ACTN</name>
<evidence type="ECO:0000313" key="2">
    <source>
        <dbReference type="EMBL" id="MBB3724678.1"/>
    </source>
</evidence>
<gene>
    <name evidence="2" type="ORF">FHR33_000538</name>
</gene>
<feature type="chain" id="PRO_5039501829" evidence="1">
    <location>
        <begin position="24"/>
        <end position="164"/>
    </location>
</feature>
<dbReference type="RefSeq" id="WP_183642954.1">
    <property type="nucleotide sequence ID" value="NZ_BAAAXX010000169.1"/>
</dbReference>